<proteinExistence type="predicted"/>
<gene>
    <name evidence="1" type="ORF">FWILDA_LOCUS11661</name>
</gene>
<keyword evidence="2" id="KW-1185">Reference proteome</keyword>
<evidence type="ECO:0000313" key="1">
    <source>
        <dbReference type="EMBL" id="CAI2184605.1"/>
    </source>
</evidence>
<dbReference type="Proteomes" id="UP001153678">
    <property type="component" value="Unassembled WGS sequence"/>
</dbReference>
<evidence type="ECO:0000313" key="2">
    <source>
        <dbReference type="Proteomes" id="UP001153678"/>
    </source>
</evidence>
<comment type="caution">
    <text evidence="1">The sequence shown here is derived from an EMBL/GenBank/DDBJ whole genome shotgun (WGS) entry which is preliminary data.</text>
</comment>
<accession>A0A9W4WZS1</accession>
<name>A0A9W4WZS1_9GLOM</name>
<dbReference type="EMBL" id="CAMKVN010003393">
    <property type="protein sequence ID" value="CAI2184605.1"/>
    <property type="molecule type" value="Genomic_DNA"/>
</dbReference>
<sequence>MYILLYIGRKLQTINPQHRKGAISSQNGHFKINSIARTIPFHPDFSQFVERCISVSILFAHIFSQLMEYAMIFMSASIYEFRHNDHTPAPDRI</sequence>
<organism evidence="1 2">
    <name type="scientific">Funneliformis geosporum</name>
    <dbReference type="NCBI Taxonomy" id="1117311"/>
    <lineage>
        <taxon>Eukaryota</taxon>
        <taxon>Fungi</taxon>
        <taxon>Fungi incertae sedis</taxon>
        <taxon>Mucoromycota</taxon>
        <taxon>Glomeromycotina</taxon>
        <taxon>Glomeromycetes</taxon>
        <taxon>Glomerales</taxon>
        <taxon>Glomeraceae</taxon>
        <taxon>Funneliformis</taxon>
    </lineage>
</organism>
<reference evidence="1" key="1">
    <citation type="submission" date="2022-08" db="EMBL/GenBank/DDBJ databases">
        <authorList>
            <person name="Kallberg Y."/>
            <person name="Tangrot J."/>
            <person name="Rosling A."/>
        </authorList>
    </citation>
    <scope>NUCLEOTIDE SEQUENCE</scope>
    <source>
        <strain evidence="1">Wild A</strain>
    </source>
</reference>
<dbReference type="AlphaFoldDB" id="A0A9W4WZS1"/>
<protein>
    <submittedName>
        <fullName evidence="1">10900_t:CDS:1</fullName>
    </submittedName>
</protein>